<keyword evidence="2" id="KW-1133">Transmembrane helix</keyword>
<protein>
    <submittedName>
        <fullName evidence="3">Uncharacterized protein</fullName>
    </submittedName>
</protein>
<evidence type="ECO:0000256" key="1">
    <source>
        <dbReference type="SAM" id="Coils"/>
    </source>
</evidence>
<keyword evidence="1" id="KW-0175">Coiled coil</keyword>
<organism evidence="3 4">
    <name type="scientific">Candidatus Falkowbacteria bacterium RIFOXYA2_FULL_47_19</name>
    <dbReference type="NCBI Taxonomy" id="1797994"/>
    <lineage>
        <taxon>Bacteria</taxon>
        <taxon>Candidatus Falkowiibacteriota</taxon>
    </lineage>
</organism>
<gene>
    <name evidence="3" type="ORF">A2227_04565</name>
</gene>
<evidence type="ECO:0000313" key="4">
    <source>
        <dbReference type="Proteomes" id="UP000178367"/>
    </source>
</evidence>
<dbReference type="EMBL" id="MFGB01000025">
    <property type="protein sequence ID" value="OGF24933.1"/>
    <property type="molecule type" value="Genomic_DNA"/>
</dbReference>
<evidence type="ECO:0000256" key="2">
    <source>
        <dbReference type="SAM" id="Phobius"/>
    </source>
</evidence>
<evidence type="ECO:0000313" key="3">
    <source>
        <dbReference type="EMBL" id="OGF24933.1"/>
    </source>
</evidence>
<dbReference type="Proteomes" id="UP000178367">
    <property type="component" value="Unassembled WGS sequence"/>
</dbReference>
<name>A0A1F5SER2_9BACT</name>
<feature type="transmembrane region" description="Helical" evidence="2">
    <location>
        <begin position="16"/>
        <end position="33"/>
    </location>
</feature>
<dbReference type="AlphaFoldDB" id="A0A1F5SER2"/>
<keyword evidence="2" id="KW-0472">Membrane</keyword>
<feature type="coiled-coil region" evidence="1">
    <location>
        <begin position="62"/>
        <end position="89"/>
    </location>
</feature>
<reference evidence="3 4" key="1">
    <citation type="journal article" date="2016" name="Nat. Commun.">
        <title>Thousands of microbial genomes shed light on interconnected biogeochemical processes in an aquifer system.</title>
        <authorList>
            <person name="Anantharaman K."/>
            <person name="Brown C.T."/>
            <person name="Hug L.A."/>
            <person name="Sharon I."/>
            <person name="Castelle C.J."/>
            <person name="Probst A.J."/>
            <person name="Thomas B.C."/>
            <person name="Singh A."/>
            <person name="Wilkins M.J."/>
            <person name="Karaoz U."/>
            <person name="Brodie E.L."/>
            <person name="Williams K.H."/>
            <person name="Hubbard S.S."/>
            <person name="Banfield J.F."/>
        </authorList>
    </citation>
    <scope>NUCLEOTIDE SEQUENCE [LARGE SCALE GENOMIC DNA]</scope>
</reference>
<comment type="caution">
    <text evidence="3">The sequence shown here is derived from an EMBL/GenBank/DDBJ whole genome shotgun (WGS) entry which is preliminary data.</text>
</comment>
<keyword evidence="2" id="KW-0812">Transmembrane</keyword>
<accession>A0A1F5SER2</accession>
<sequence length="132" mass="15365">MITFMIHKTVKHIHRFRVYFLAFIVVAFFYELGLNPVDVGKFVGAKAGSAIGMSISVPENPINKLALELKQKEERLDQREKDLNDREKELVRSSAWNDNMYLFMGGGIVVLFVLVLANFYMDIRRRKLEIRK</sequence>
<feature type="transmembrane region" description="Helical" evidence="2">
    <location>
        <begin position="100"/>
        <end position="121"/>
    </location>
</feature>
<proteinExistence type="predicted"/>
<dbReference type="STRING" id="1797994.A2227_04565"/>